<feature type="domain" description="PCI" evidence="8">
    <location>
        <begin position="1"/>
        <end position="156"/>
    </location>
</feature>
<comment type="caution">
    <text evidence="9">The sequence shown here is derived from an EMBL/GenBank/DDBJ whole genome shotgun (WGS) entry which is preliminary data.</text>
</comment>
<dbReference type="GO" id="GO:0005737">
    <property type="term" value="C:cytoplasm"/>
    <property type="evidence" value="ECO:0007669"/>
    <property type="project" value="UniProtKB-SubCell"/>
</dbReference>
<dbReference type="PANTHER" id="PTHR15350:SF5">
    <property type="entry name" value="COP9 SIGNALOSOME COMPLEX SUBUNIT 7"/>
    <property type="match status" value="1"/>
</dbReference>
<dbReference type="Pfam" id="PF18392">
    <property type="entry name" value="CSN7a_helixI"/>
    <property type="match status" value="1"/>
</dbReference>
<reference evidence="9 10" key="1">
    <citation type="journal article" date="2018" name="BMC Genomics">
        <title>The genome of Naegleria lovaniensis, the basis for a comparative approach to unravel pathogenicity factors of the human pathogenic amoeba N. fowleri.</title>
        <authorList>
            <person name="Liechti N."/>
            <person name="Schurch N."/>
            <person name="Bruggmann R."/>
            <person name="Wittwer M."/>
        </authorList>
    </citation>
    <scope>NUCLEOTIDE SEQUENCE [LARGE SCALE GENOMIC DNA]</scope>
    <source>
        <strain evidence="9 10">ATCC 30569</strain>
    </source>
</reference>
<dbReference type="EMBL" id="PYSW02000015">
    <property type="protein sequence ID" value="KAG2386528.1"/>
    <property type="molecule type" value="Genomic_DNA"/>
</dbReference>
<dbReference type="InterPro" id="IPR000717">
    <property type="entry name" value="PCI_dom"/>
</dbReference>
<keyword evidence="5" id="KW-0736">Signalosome</keyword>
<proteinExistence type="inferred from homology"/>
<keyword evidence="10" id="KW-1185">Reference proteome</keyword>
<evidence type="ECO:0000259" key="8">
    <source>
        <dbReference type="PROSITE" id="PS50250"/>
    </source>
</evidence>
<sequence length="262" mass="29292">MAQTPEQAIEQFLLLGKSVKGKAAVNLIQQAINHPNTFVFSEMLDLKGIKELDGSENQADFNTLKLFAFGTYSDYKLNPSSYFPLSEKNLNKLKQLSIVTLASKNRLLKYEDLMKDLDISNVRELEDLLIDCMYQGLLEGKLDQKYKCMEVYETIGRDIKLEDIDQMISILKNWVVSGKEMLKGIDANIDFANTQFKTHNENKKKFEQQIAQIEESIKASLEEDTSSAGAMMGMMSMMGMLGGARMGAGAGGAGGSRTRKNR</sequence>
<name>A0AA88KLC5_NAELO</name>
<accession>A0AA88KLC5</accession>
<dbReference type="InterPro" id="IPR045237">
    <property type="entry name" value="COPS7/eIF3m"/>
</dbReference>
<evidence type="ECO:0000256" key="1">
    <source>
        <dbReference type="ARBA" id="ARBA00004123"/>
    </source>
</evidence>
<evidence type="ECO:0000256" key="7">
    <source>
        <dbReference type="SAM" id="Coils"/>
    </source>
</evidence>
<evidence type="ECO:0000256" key="2">
    <source>
        <dbReference type="ARBA" id="ARBA00004496"/>
    </source>
</evidence>
<keyword evidence="6" id="KW-0539">Nucleus</keyword>
<evidence type="ECO:0000256" key="4">
    <source>
        <dbReference type="ARBA" id="ARBA00022490"/>
    </source>
</evidence>
<evidence type="ECO:0000313" key="9">
    <source>
        <dbReference type="EMBL" id="KAG2386528.1"/>
    </source>
</evidence>
<dbReference type="PROSITE" id="PS50250">
    <property type="entry name" value="PCI"/>
    <property type="match status" value="1"/>
</dbReference>
<feature type="coiled-coil region" evidence="7">
    <location>
        <begin position="189"/>
        <end position="223"/>
    </location>
</feature>
<comment type="similarity">
    <text evidence="3">Belongs to the CSN7/EIF3M family. CSN7 subfamily.</text>
</comment>
<dbReference type="PANTHER" id="PTHR15350">
    <property type="entry name" value="COP9 SIGNALOSOME COMPLEX SUBUNIT 7/DENDRITIC CELL PROTEIN GA17"/>
    <property type="match status" value="1"/>
</dbReference>
<protein>
    <recommendedName>
        <fullName evidence="8">PCI domain-containing protein</fullName>
    </recommendedName>
</protein>
<dbReference type="GO" id="GO:0010387">
    <property type="term" value="P:COP9 signalosome assembly"/>
    <property type="evidence" value="ECO:0007669"/>
    <property type="project" value="InterPro"/>
</dbReference>
<evidence type="ECO:0000256" key="6">
    <source>
        <dbReference type="ARBA" id="ARBA00023242"/>
    </source>
</evidence>
<evidence type="ECO:0000256" key="5">
    <source>
        <dbReference type="ARBA" id="ARBA00022790"/>
    </source>
</evidence>
<keyword evidence="7" id="KW-0175">Coiled coil</keyword>
<keyword evidence="4" id="KW-0963">Cytoplasm</keyword>
<dbReference type="GO" id="GO:0008180">
    <property type="term" value="C:COP9 signalosome"/>
    <property type="evidence" value="ECO:0007669"/>
    <property type="project" value="UniProtKB-KW"/>
</dbReference>
<organism evidence="9 10">
    <name type="scientific">Naegleria lovaniensis</name>
    <name type="common">Amoeba</name>
    <dbReference type="NCBI Taxonomy" id="51637"/>
    <lineage>
        <taxon>Eukaryota</taxon>
        <taxon>Discoba</taxon>
        <taxon>Heterolobosea</taxon>
        <taxon>Tetramitia</taxon>
        <taxon>Eutetramitia</taxon>
        <taxon>Vahlkampfiidae</taxon>
        <taxon>Naegleria</taxon>
    </lineage>
</organism>
<dbReference type="SMART" id="SM00088">
    <property type="entry name" value="PINT"/>
    <property type="match status" value="1"/>
</dbReference>
<dbReference type="Proteomes" id="UP000816034">
    <property type="component" value="Unassembled WGS sequence"/>
</dbReference>
<evidence type="ECO:0000256" key="3">
    <source>
        <dbReference type="ARBA" id="ARBA00008482"/>
    </source>
</evidence>
<dbReference type="RefSeq" id="XP_044550520.1">
    <property type="nucleotide sequence ID" value="XM_044691672.1"/>
</dbReference>
<dbReference type="Pfam" id="PF01399">
    <property type="entry name" value="PCI"/>
    <property type="match status" value="1"/>
</dbReference>
<dbReference type="GeneID" id="68094728"/>
<gene>
    <name evidence="9" type="ORF">C9374_002272</name>
</gene>
<dbReference type="InterPro" id="IPR041481">
    <property type="entry name" value="CSN7_helixI"/>
</dbReference>
<dbReference type="AlphaFoldDB" id="A0AA88KLC5"/>
<comment type="subcellular location">
    <subcellularLocation>
        <location evidence="2">Cytoplasm</location>
    </subcellularLocation>
    <subcellularLocation>
        <location evidence="1">Nucleus</location>
    </subcellularLocation>
</comment>
<dbReference type="Pfam" id="PF22061">
    <property type="entry name" value="CSN7_HB_subdom"/>
    <property type="match status" value="1"/>
</dbReference>
<evidence type="ECO:0000313" key="10">
    <source>
        <dbReference type="Proteomes" id="UP000816034"/>
    </source>
</evidence>